<keyword evidence="4" id="KW-1185">Reference proteome</keyword>
<feature type="compositionally biased region" description="Polar residues" evidence="1">
    <location>
        <begin position="1"/>
        <end position="10"/>
    </location>
</feature>
<dbReference type="InterPro" id="IPR012538">
    <property type="entry name" value="Cyt_c_oxidase_su2a"/>
</dbReference>
<evidence type="ECO:0000256" key="2">
    <source>
        <dbReference type="SAM" id="Phobius"/>
    </source>
</evidence>
<feature type="transmembrane region" description="Helical" evidence="2">
    <location>
        <begin position="33"/>
        <end position="54"/>
    </location>
</feature>
<sequence length="57" mass="6474">MSKQSALKQSSAHDVHEVEDIETHEEPNLKGTFAAVMFIGVFIVVSWIGVYALYMYR</sequence>
<dbReference type="Proteomes" id="UP000480185">
    <property type="component" value="Unassembled WGS sequence"/>
</dbReference>
<keyword evidence="2" id="KW-0472">Membrane</keyword>
<gene>
    <name evidence="3" type="ORF">GH754_18750</name>
</gene>
<dbReference type="EMBL" id="WJNH01000019">
    <property type="protein sequence ID" value="MRG88297.1"/>
    <property type="molecule type" value="Genomic_DNA"/>
</dbReference>
<accession>A0A6G1XBI0</accession>
<dbReference type="AlphaFoldDB" id="A0A6G1XBI0"/>
<evidence type="ECO:0000256" key="1">
    <source>
        <dbReference type="SAM" id="MobiDB-lite"/>
    </source>
</evidence>
<reference evidence="3 4" key="1">
    <citation type="submission" date="2019-11" db="EMBL/GenBank/DDBJ databases">
        <authorList>
            <person name="Li J."/>
        </authorList>
    </citation>
    <scope>NUCLEOTIDE SEQUENCE [LARGE SCALE GENOMIC DNA]</scope>
    <source>
        <strain evidence="3 4">J4</strain>
    </source>
</reference>
<organism evidence="3 4">
    <name type="scientific">Salinibacillus xinjiangensis</name>
    <dbReference type="NCBI Taxonomy" id="1229268"/>
    <lineage>
        <taxon>Bacteria</taxon>
        <taxon>Bacillati</taxon>
        <taxon>Bacillota</taxon>
        <taxon>Bacilli</taxon>
        <taxon>Bacillales</taxon>
        <taxon>Bacillaceae</taxon>
        <taxon>Salinibacillus</taxon>
    </lineage>
</organism>
<protein>
    <submittedName>
        <fullName evidence="3">Cytochrome c oxidase subunit 2A</fullName>
    </submittedName>
</protein>
<dbReference type="Pfam" id="PF08113">
    <property type="entry name" value="CoxIIa"/>
    <property type="match status" value="1"/>
</dbReference>
<name>A0A6G1XBI0_9BACI</name>
<evidence type="ECO:0000313" key="4">
    <source>
        <dbReference type="Proteomes" id="UP000480185"/>
    </source>
</evidence>
<feature type="region of interest" description="Disordered" evidence="1">
    <location>
        <begin position="1"/>
        <end position="23"/>
    </location>
</feature>
<keyword evidence="2" id="KW-1133">Transmembrane helix</keyword>
<keyword evidence="2" id="KW-0812">Transmembrane</keyword>
<comment type="caution">
    <text evidence="3">The sequence shown here is derived from an EMBL/GenBank/DDBJ whole genome shotgun (WGS) entry which is preliminary data.</text>
</comment>
<evidence type="ECO:0000313" key="3">
    <source>
        <dbReference type="EMBL" id="MRG88297.1"/>
    </source>
</evidence>
<dbReference type="OrthoDB" id="2418411at2"/>
<proteinExistence type="predicted"/>
<dbReference type="RefSeq" id="WP_153730169.1">
    <property type="nucleotide sequence ID" value="NZ_WJNH01000019.1"/>
</dbReference>